<keyword evidence="2" id="KW-1185">Reference proteome</keyword>
<dbReference type="EMBL" id="BGZK01000211">
    <property type="protein sequence ID" value="GBP28766.1"/>
    <property type="molecule type" value="Genomic_DNA"/>
</dbReference>
<proteinExistence type="predicted"/>
<dbReference type="Proteomes" id="UP000299102">
    <property type="component" value="Unassembled WGS sequence"/>
</dbReference>
<sequence>MVIELVRSRCDRRCTSSATVLMRHSKSERLRMFAQEAVLFVRAVSPNYDSCAGFCLFYLYRTEGTCALSRPRGPDASPGPLTTCATQG</sequence>
<reference evidence="1 2" key="1">
    <citation type="journal article" date="2019" name="Commun. Biol.">
        <title>The bagworm genome reveals a unique fibroin gene that provides high tensile strength.</title>
        <authorList>
            <person name="Kono N."/>
            <person name="Nakamura H."/>
            <person name="Ohtoshi R."/>
            <person name="Tomita M."/>
            <person name="Numata K."/>
            <person name="Arakawa K."/>
        </authorList>
    </citation>
    <scope>NUCLEOTIDE SEQUENCE [LARGE SCALE GENOMIC DNA]</scope>
</reference>
<evidence type="ECO:0000313" key="2">
    <source>
        <dbReference type="Proteomes" id="UP000299102"/>
    </source>
</evidence>
<dbReference type="AlphaFoldDB" id="A0A4C1US09"/>
<comment type="caution">
    <text evidence="1">The sequence shown here is derived from an EMBL/GenBank/DDBJ whole genome shotgun (WGS) entry which is preliminary data.</text>
</comment>
<evidence type="ECO:0000313" key="1">
    <source>
        <dbReference type="EMBL" id="GBP28766.1"/>
    </source>
</evidence>
<accession>A0A4C1US09</accession>
<name>A0A4C1US09_EUMVA</name>
<protein>
    <submittedName>
        <fullName evidence="1">Uncharacterized protein</fullName>
    </submittedName>
</protein>
<organism evidence="1 2">
    <name type="scientific">Eumeta variegata</name>
    <name type="common">Bagworm moth</name>
    <name type="synonym">Eumeta japonica</name>
    <dbReference type="NCBI Taxonomy" id="151549"/>
    <lineage>
        <taxon>Eukaryota</taxon>
        <taxon>Metazoa</taxon>
        <taxon>Ecdysozoa</taxon>
        <taxon>Arthropoda</taxon>
        <taxon>Hexapoda</taxon>
        <taxon>Insecta</taxon>
        <taxon>Pterygota</taxon>
        <taxon>Neoptera</taxon>
        <taxon>Endopterygota</taxon>
        <taxon>Lepidoptera</taxon>
        <taxon>Glossata</taxon>
        <taxon>Ditrysia</taxon>
        <taxon>Tineoidea</taxon>
        <taxon>Psychidae</taxon>
        <taxon>Oiketicinae</taxon>
        <taxon>Eumeta</taxon>
    </lineage>
</organism>
<gene>
    <name evidence="1" type="ORF">EVAR_19808_1</name>
</gene>